<gene>
    <name evidence="1" type="ORF">JCM19294_72</name>
</gene>
<keyword evidence="2" id="KW-1185">Reference proteome</keyword>
<dbReference type="InterPro" id="IPR003489">
    <property type="entry name" value="RHF/RaiA"/>
</dbReference>
<name>A0A090QPZ1_9FLAO</name>
<comment type="caution">
    <text evidence="1">The sequence shown here is derived from an EMBL/GenBank/DDBJ whole genome shotgun (WGS) entry which is preliminary data.</text>
</comment>
<dbReference type="AlphaFoldDB" id="A0A090QPZ1"/>
<dbReference type="eggNOG" id="COG1544">
    <property type="taxonomic scope" value="Bacteria"/>
</dbReference>
<dbReference type="Pfam" id="PF02482">
    <property type="entry name" value="Ribosomal_S30AE"/>
    <property type="match status" value="1"/>
</dbReference>
<evidence type="ECO:0000313" key="1">
    <source>
        <dbReference type="EMBL" id="GAK97536.1"/>
    </source>
</evidence>
<accession>A0A090QPZ1</accession>
<evidence type="ECO:0000313" key="2">
    <source>
        <dbReference type="Proteomes" id="UP000029221"/>
    </source>
</evidence>
<reference evidence="1" key="1">
    <citation type="journal article" date="2014" name="Genome Announc.">
        <title>Draft Genome Sequences of Marine Flavobacterium Nonlabens Strains NR17, NR24, NR27, NR32, NR33, and Ara13.</title>
        <authorList>
            <person name="Nakanishi M."/>
            <person name="Meirelles P."/>
            <person name="Suzuki R."/>
            <person name="Takatani N."/>
            <person name="Mino S."/>
            <person name="Suda W."/>
            <person name="Oshima K."/>
            <person name="Hattori M."/>
            <person name="Ohkuma M."/>
            <person name="Hosokawa M."/>
            <person name="Miyashita K."/>
            <person name="Thompson F.L."/>
            <person name="Niwa A."/>
            <person name="Sawabe T."/>
            <person name="Sawabe T."/>
        </authorList>
    </citation>
    <scope>NUCLEOTIDE SEQUENCE [LARGE SCALE GENOMIC DNA]</scope>
    <source>
        <strain evidence="1">JCM 19294</strain>
    </source>
</reference>
<sequence>MTIQFNYDGVSGSERLENYTKEKLQTIFERYDWVTRADVFFKTENTSSDQTGMISQIRLSAPGPRLFAEESHDNFEEGISKVITQLKTQCEKRKATIVKH</sequence>
<dbReference type="RefSeq" id="WP_042279210.1">
    <property type="nucleotide sequence ID" value="NZ_BBML01000006.1"/>
</dbReference>
<dbReference type="Proteomes" id="UP000029221">
    <property type="component" value="Unassembled WGS sequence"/>
</dbReference>
<dbReference type="EMBL" id="BBML01000006">
    <property type="protein sequence ID" value="GAK97536.1"/>
    <property type="molecule type" value="Genomic_DNA"/>
</dbReference>
<protein>
    <submittedName>
        <fullName evidence="1">Uncharacterized protein</fullName>
    </submittedName>
</protein>
<dbReference type="Gene3D" id="3.30.160.100">
    <property type="entry name" value="Ribosome hibernation promotion factor-like"/>
    <property type="match status" value="1"/>
</dbReference>
<organism evidence="1 2">
    <name type="scientific">Nonlabens tegetincola</name>
    <dbReference type="NCBI Taxonomy" id="323273"/>
    <lineage>
        <taxon>Bacteria</taxon>
        <taxon>Pseudomonadati</taxon>
        <taxon>Bacteroidota</taxon>
        <taxon>Flavobacteriia</taxon>
        <taxon>Flavobacteriales</taxon>
        <taxon>Flavobacteriaceae</taxon>
        <taxon>Nonlabens</taxon>
    </lineage>
</organism>
<dbReference type="InterPro" id="IPR036567">
    <property type="entry name" value="RHF-like"/>
</dbReference>
<dbReference type="STRING" id="319236.BST91_05890"/>
<proteinExistence type="predicted"/>
<dbReference type="SUPFAM" id="SSF69754">
    <property type="entry name" value="Ribosome binding protein Y (YfiA homologue)"/>
    <property type="match status" value="1"/>
</dbReference>